<keyword evidence="6" id="KW-0406">Ion transport</keyword>
<dbReference type="PANTHER" id="PTHR11562:SF17">
    <property type="entry name" value="RE54080P-RELATED"/>
    <property type="match status" value="1"/>
</dbReference>
<evidence type="ECO:0000256" key="5">
    <source>
        <dbReference type="ARBA" id="ARBA00022989"/>
    </source>
</evidence>
<name>A0ABY5AFZ6_9ACTO</name>
<evidence type="ECO:0000256" key="7">
    <source>
        <dbReference type="ARBA" id="ARBA00023136"/>
    </source>
</evidence>
<evidence type="ECO:0000256" key="8">
    <source>
        <dbReference type="SAM" id="Phobius"/>
    </source>
</evidence>
<reference evidence="11" key="1">
    <citation type="submission" date="2022-06" db="EMBL/GenBank/DDBJ databases">
        <title>Complete Genome Sequence of Arcanobacterium pinnipediorum strain DSM 28752 isolated from a harbour seal.</title>
        <authorList>
            <person name="Borowiak M."/>
            <person name="Kreitlow A."/>
            <person name="Alssahen M."/>
            <person name="Malorny B."/>
            <person name="Laemmler C."/>
            <person name="Prenger-Berninghoff E."/>
            <person name="Siebert U."/>
            <person name="Ploetz M."/>
            <person name="Abdulmawjood A."/>
        </authorList>
    </citation>
    <scope>NUCLEOTIDE SEQUENCE</scope>
    <source>
        <strain evidence="11">DSM 28752</strain>
    </source>
</reference>
<keyword evidence="4 8" id="KW-0812">Transmembrane</keyword>
<proteinExistence type="inferred from homology"/>
<dbReference type="InterPro" id="IPR058533">
    <property type="entry name" value="Cation_efflux_TM"/>
</dbReference>
<feature type="domain" description="Cation efflux protein cytoplasmic" evidence="10">
    <location>
        <begin position="215"/>
        <end position="294"/>
    </location>
</feature>
<comment type="subcellular location">
    <subcellularLocation>
        <location evidence="1">Membrane</location>
        <topology evidence="1">Multi-pass membrane protein</topology>
    </subcellularLocation>
</comment>
<dbReference type="InterPro" id="IPR027470">
    <property type="entry name" value="Cation_efflux_CTD"/>
</dbReference>
<dbReference type="Pfam" id="PF16916">
    <property type="entry name" value="ZT_dimer"/>
    <property type="match status" value="1"/>
</dbReference>
<dbReference type="SUPFAM" id="SSF160240">
    <property type="entry name" value="Cation efflux protein cytoplasmic domain-like"/>
    <property type="match status" value="1"/>
</dbReference>
<dbReference type="NCBIfam" id="TIGR01297">
    <property type="entry name" value="CDF"/>
    <property type="match status" value="1"/>
</dbReference>
<feature type="domain" description="Cation efflux protein transmembrane" evidence="9">
    <location>
        <begin position="20"/>
        <end position="211"/>
    </location>
</feature>
<keyword evidence="5 8" id="KW-1133">Transmembrane helix</keyword>
<dbReference type="Proteomes" id="UP001056109">
    <property type="component" value="Chromosome"/>
</dbReference>
<feature type="transmembrane region" description="Helical" evidence="8">
    <location>
        <begin position="46"/>
        <end position="66"/>
    </location>
</feature>
<evidence type="ECO:0000256" key="4">
    <source>
        <dbReference type="ARBA" id="ARBA00022692"/>
    </source>
</evidence>
<dbReference type="EMBL" id="CP099547">
    <property type="protein sequence ID" value="USR78921.1"/>
    <property type="molecule type" value="Genomic_DNA"/>
</dbReference>
<organism evidence="11 12">
    <name type="scientific">Arcanobacterium pinnipediorum</name>
    <dbReference type="NCBI Taxonomy" id="1503041"/>
    <lineage>
        <taxon>Bacteria</taxon>
        <taxon>Bacillati</taxon>
        <taxon>Actinomycetota</taxon>
        <taxon>Actinomycetes</taxon>
        <taxon>Actinomycetales</taxon>
        <taxon>Actinomycetaceae</taxon>
        <taxon>Arcanobacterium</taxon>
    </lineage>
</organism>
<keyword evidence="7 8" id="KW-0472">Membrane</keyword>
<accession>A0ABY5AFZ6</accession>
<dbReference type="InterPro" id="IPR002524">
    <property type="entry name" value="Cation_efflux"/>
</dbReference>
<feature type="transmembrane region" description="Helical" evidence="8">
    <location>
        <begin position="154"/>
        <end position="178"/>
    </location>
</feature>
<dbReference type="Pfam" id="PF01545">
    <property type="entry name" value="Cation_efflux"/>
    <property type="match status" value="1"/>
</dbReference>
<dbReference type="RefSeq" id="WP_252672770.1">
    <property type="nucleotide sequence ID" value="NZ_CP099547.1"/>
</dbReference>
<comment type="similarity">
    <text evidence="2">Belongs to the cation diffusion facilitator (CDF) transporter (TC 2.A.4) family. SLC30A subfamily.</text>
</comment>
<dbReference type="SUPFAM" id="SSF161111">
    <property type="entry name" value="Cation efflux protein transmembrane domain-like"/>
    <property type="match status" value="1"/>
</dbReference>
<evidence type="ECO:0000313" key="11">
    <source>
        <dbReference type="EMBL" id="USR78921.1"/>
    </source>
</evidence>
<evidence type="ECO:0000256" key="3">
    <source>
        <dbReference type="ARBA" id="ARBA00022448"/>
    </source>
</evidence>
<evidence type="ECO:0000313" key="12">
    <source>
        <dbReference type="Proteomes" id="UP001056109"/>
    </source>
</evidence>
<dbReference type="Gene3D" id="1.20.1510.10">
    <property type="entry name" value="Cation efflux protein transmembrane domain"/>
    <property type="match status" value="1"/>
</dbReference>
<feature type="transmembrane region" description="Helical" evidence="8">
    <location>
        <begin position="184"/>
        <end position="203"/>
    </location>
</feature>
<dbReference type="InterPro" id="IPR027469">
    <property type="entry name" value="Cation_efflux_TMD_sf"/>
</dbReference>
<evidence type="ECO:0000256" key="1">
    <source>
        <dbReference type="ARBA" id="ARBA00004141"/>
    </source>
</evidence>
<gene>
    <name evidence="11" type="ORF">NG665_05890</name>
</gene>
<evidence type="ECO:0000256" key="2">
    <source>
        <dbReference type="ARBA" id="ARBA00008873"/>
    </source>
</evidence>
<dbReference type="PANTHER" id="PTHR11562">
    <property type="entry name" value="CATION EFFLUX PROTEIN/ ZINC TRANSPORTER"/>
    <property type="match status" value="1"/>
</dbReference>
<keyword evidence="3" id="KW-0813">Transport</keyword>
<dbReference type="InterPro" id="IPR036837">
    <property type="entry name" value="Cation_efflux_CTD_sf"/>
</dbReference>
<dbReference type="InterPro" id="IPR050681">
    <property type="entry name" value="CDF/SLC30A"/>
</dbReference>
<keyword evidence="12" id="KW-1185">Reference proteome</keyword>
<protein>
    <submittedName>
        <fullName evidence="11">Cation diffusion facilitator family transporter</fullName>
    </submittedName>
</protein>
<sequence>MNHVHSHEQGKHGQQSSTRLVVALSVTLVVLIVEIIGGIISGSVGLLADAGHMFIDSSGLIVALIASRIMLRPRNDIYTWGWGRIEIIAAGVQAGMLFLICLWVAYHAIGRLFSPVSLEFTPMIIAASVGLLANLISLSVLFGGRASSLNMKAAFLEVLNDALGSVAVIVAALGYYFFDWQRADGIAALLVAGLMAPRAILLLRSAVRILLEASPHDVDVADIRKHFATLPYVANVHDVHVSTIRTGVLSLTAHIAIVPQTTDDQRGQLLHRLEACAQQHFQVPILHSTFQLEQEIHGSHENSQH</sequence>
<feature type="transmembrane region" description="Helical" evidence="8">
    <location>
        <begin position="87"/>
        <end position="109"/>
    </location>
</feature>
<evidence type="ECO:0000259" key="9">
    <source>
        <dbReference type="Pfam" id="PF01545"/>
    </source>
</evidence>
<evidence type="ECO:0000259" key="10">
    <source>
        <dbReference type="Pfam" id="PF16916"/>
    </source>
</evidence>
<feature type="transmembrane region" description="Helical" evidence="8">
    <location>
        <begin position="121"/>
        <end position="142"/>
    </location>
</feature>
<evidence type="ECO:0000256" key="6">
    <source>
        <dbReference type="ARBA" id="ARBA00023065"/>
    </source>
</evidence>
<feature type="transmembrane region" description="Helical" evidence="8">
    <location>
        <begin position="20"/>
        <end position="40"/>
    </location>
</feature>